<dbReference type="InterPro" id="IPR043795">
    <property type="entry name" value="N-alpha-Ac-DABA-like"/>
</dbReference>
<protein>
    <submittedName>
        <fullName evidence="6">Succinylglutamate desuccinylase/aspartoacylase family protein</fullName>
    </submittedName>
</protein>
<dbReference type="CDD" id="cd06251">
    <property type="entry name" value="M14_ASTE_ASPA-like"/>
    <property type="match status" value="1"/>
</dbReference>
<accession>A0A8J6TXQ0</accession>
<keyword evidence="2" id="KW-0479">Metal-binding</keyword>
<dbReference type="PIRSF" id="PIRSF039012">
    <property type="entry name" value="ASP"/>
    <property type="match status" value="1"/>
</dbReference>
<evidence type="ECO:0000256" key="1">
    <source>
        <dbReference type="ARBA" id="ARBA00001947"/>
    </source>
</evidence>
<dbReference type="GO" id="GO:0016811">
    <property type="term" value="F:hydrolase activity, acting on carbon-nitrogen (but not peptide) bonds, in linear amides"/>
    <property type="evidence" value="ECO:0007669"/>
    <property type="project" value="InterPro"/>
</dbReference>
<sequence>MSSRNKVTNKKLIILGQEIIPGKNYELNLSVAKLHTSTPVQIPIVVERAKEDGPTVVLMAGMHGDEINGIEIIRRIIRKKLHKPTKGTVICIPIFNIFGFLNLKRELPDGRDLNRSFPGSSNGSLASQFAFQFMKEIAPVADVIIDFHTGSAQRNNYAQIRCDFDDARSVELAKVFNPPIILDSTLIPKTIREAIQRIGKQYLLFEGGKTNSIEETIVEEGINGAKLILNYFGMRSFKIDISFGRTPVFMEQSKWLRAPNSGLFLAQVKNGSPVKKGELLGIIMDPFGKIERKIKATKDGFVLCVNEAPTVYKGDAIFHIGKEIVM</sequence>
<dbReference type="InterPro" id="IPR055438">
    <property type="entry name" value="AstE_AspA_cat"/>
</dbReference>
<dbReference type="PANTHER" id="PTHR37326">
    <property type="entry name" value="BLL3975 PROTEIN"/>
    <property type="match status" value="1"/>
</dbReference>
<dbReference type="PANTHER" id="PTHR37326:SF2">
    <property type="entry name" value="SUCCINYLGLUTAMATE DESUCCINYLASE_ASPARTOACYLASE FAMILY PROTEIN"/>
    <property type="match status" value="1"/>
</dbReference>
<gene>
    <name evidence="6" type="ORF">H9Y05_10255</name>
</gene>
<feature type="domain" description="Succinylglutamate desuccinylase/Aspartoacylase catalytic" evidence="5">
    <location>
        <begin position="52"/>
        <end position="229"/>
    </location>
</feature>
<dbReference type="Pfam" id="PF24827">
    <property type="entry name" value="AstE_AspA_cat"/>
    <property type="match status" value="1"/>
</dbReference>
<dbReference type="GO" id="GO:0016788">
    <property type="term" value="F:hydrolase activity, acting on ester bonds"/>
    <property type="evidence" value="ECO:0007669"/>
    <property type="project" value="InterPro"/>
</dbReference>
<evidence type="ECO:0000313" key="7">
    <source>
        <dbReference type="Proteomes" id="UP000652681"/>
    </source>
</evidence>
<keyword evidence="7" id="KW-1185">Reference proteome</keyword>
<keyword evidence="3" id="KW-0378">Hydrolase</keyword>
<dbReference type="InterPro" id="IPR053138">
    <property type="entry name" value="N-alpha-Ac-DABA_deacetylase"/>
</dbReference>
<dbReference type="RefSeq" id="WP_216714222.1">
    <property type="nucleotide sequence ID" value="NZ_JACVEL010000006.1"/>
</dbReference>
<keyword evidence="4" id="KW-0862">Zinc</keyword>
<organism evidence="6 7">
    <name type="scientific">Taishania pollutisoli</name>
    <dbReference type="NCBI Taxonomy" id="2766479"/>
    <lineage>
        <taxon>Bacteria</taxon>
        <taxon>Pseudomonadati</taxon>
        <taxon>Bacteroidota</taxon>
        <taxon>Flavobacteriia</taxon>
        <taxon>Flavobacteriales</taxon>
        <taxon>Crocinitomicaceae</taxon>
        <taxon>Taishania</taxon>
    </lineage>
</organism>
<dbReference type="GO" id="GO:0046872">
    <property type="term" value="F:metal ion binding"/>
    <property type="evidence" value="ECO:0007669"/>
    <property type="project" value="UniProtKB-KW"/>
</dbReference>
<evidence type="ECO:0000256" key="4">
    <source>
        <dbReference type="ARBA" id="ARBA00022833"/>
    </source>
</evidence>
<dbReference type="Proteomes" id="UP000652681">
    <property type="component" value="Unassembled WGS sequence"/>
</dbReference>
<evidence type="ECO:0000259" key="5">
    <source>
        <dbReference type="Pfam" id="PF24827"/>
    </source>
</evidence>
<name>A0A8J6TXQ0_9FLAO</name>
<evidence type="ECO:0000256" key="3">
    <source>
        <dbReference type="ARBA" id="ARBA00022801"/>
    </source>
</evidence>
<evidence type="ECO:0000313" key="6">
    <source>
        <dbReference type="EMBL" id="MBC9812851.1"/>
    </source>
</evidence>
<dbReference type="SUPFAM" id="SSF53187">
    <property type="entry name" value="Zn-dependent exopeptidases"/>
    <property type="match status" value="1"/>
</dbReference>
<evidence type="ECO:0000256" key="2">
    <source>
        <dbReference type="ARBA" id="ARBA00022723"/>
    </source>
</evidence>
<dbReference type="Gene3D" id="3.40.630.10">
    <property type="entry name" value="Zn peptidases"/>
    <property type="match status" value="1"/>
</dbReference>
<dbReference type="EMBL" id="JACVEL010000006">
    <property type="protein sequence ID" value="MBC9812851.1"/>
    <property type="molecule type" value="Genomic_DNA"/>
</dbReference>
<comment type="cofactor">
    <cofactor evidence="1">
        <name>Zn(2+)</name>
        <dbReference type="ChEBI" id="CHEBI:29105"/>
    </cofactor>
</comment>
<proteinExistence type="predicted"/>
<reference evidence="6" key="1">
    <citation type="submission" date="2020-09" db="EMBL/GenBank/DDBJ databases">
        <title>Taishania pollutisoli gen. nov., sp. nov., Isolated from Tetrabromobisphenol A-Contaminated Soil.</title>
        <authorList>
            <person name="Chen Q."/>
        </authorList>
    </citation>
    <scope>NUCLEOTIDE SEQUENCE</scope>
    <source>
        <strain evidence="6">CZZ-1</strain>
    </source>
</reference>
<dbReference type="AlphaFoldDB" id="A0A8J6TXQ0"/>
<comment type="caution">
    <text evidence="6">The sequence shown here is derived from an EMBL/GenBank/DDBJ whole genome shotgun (WGS) entry which is preliminary data.</text>
</comment>